<gene>
    <name evidence="1" type="ORF">JTE90_029359</name>
</gene>
<protein>
    <submittedName>
        <fullName evidence="1">Uncharacterized protein</fullName>
    </submittedName>
</protein>
<evidence type="ECO:0000313" key="1">
    <source>
        <dbReference type="EMBL" id="KAG8172134.1"/>
    </source>
</evidence>
<proteinExistence type="predicted"/>
<dbReference type="AlphaFoldDB" id="A0AAV6TK07"/>
<comment type="caution">
    <text evidence="1">The sequence shown here is derived from an EMBL/GenBank/DDBJ whole genome shotgun (WGS) entry which is preliminary data.</text>
</comment>
<reference evidence="1 2" key="1">
    <citation type="journal article" date="2022" name="Nat. Ecol. Evol.">
        <title>A masculinizing supergene underlies an exaggerated male reproductive morph in a spider.</title>
        <authorList>
            <person name="Hendrickx F."/>
            <person name="De Corte Z."/>
            <person name="Sonet G."/>
            <person name="Van Belleghem S.M."/>
            <person name="Kostlbacher S."/>
            <person name="Vangestel C."/>
        </authorList>
    </citation>
    <scope>NUCLEOTIDE SEQUENCE [LARGE SCALE GENOMIC DNA]</scope>
    <source>
        <strain evidence="1">W744_W776</strain>
    </source>
</reference>
<evidence type="ECO:0000313" key="2">
    <source>
        <dbReference type="Proteomes" id="UP000827092"/>
    </source>
</evidence>
<name>A0AAV6TK07_9ARAC</name>
<accession>A0AAV6TK07</accession>
<dbReference type="Proteomes" id="UP000827092">
    <property type="component" value="Unassembled WGS sequence"/>
</dbReference>
<keyword evidence="2" id="KW-1185">Reference proteome</keyword>
<dbReference type="EMBL" id="JAFNEN010003067">
    <property type="protein sequence ID" value="KAG8172134.1"/>
    <property type="molecule type" value="Genomic_DNA"/>
</dbReference>
<sequence length="69" mass="7504">MWPPKSQWGNTVRVSLPLCGKSILRVACSKDIAEKIRAAGFTNVEVENACPPGSCGFEATDWVLKKVIV</sequence>
<organism evidence="1 2">
    <name type="scientific">Oedothorax gibbosus</name>
    <dbReference type="NCBI Taxonomy" id="931172"/>
    <lineage>
        <taxon>Eukaryota</taxon>
        <taxon>Metazoa</taxon>
        <taxon>Ecdysozoa</taxon>
        <taxon>Arthropoda</taxon>
        <taxon>Chelicerata</taxon>
        <taxon>Arachnida</taxon>
        <taxon>Araneae</taxon>
        <taxon>Araneomorphae</taxon>
        <taxon>Entelegynae</taxon>
        <taxon>Araneoidea</taxon>
        <taxon>Linyphiidae</taxon>
        <taxon>Erigoninae</taxon>
        <taxon>Oedothorax</taxon>
    </lineage>
</organism>